<proteinExistence type="predicted"/>
<evidence type="ECO:0000256" key="3">
    <source>
        <dbReference type="SAM" id="SignalP"/>
    </source>
</evidence>
<dbReference type="PROSITE" id="PS51257">
    <property type="entry name" value="PROKAR_LIPOPROTEIN"/>
    <property type="match status" value="1"/>
</dbReference>
<dbReference type="Proteomes" id="UP000595224">
    <property type="component" value="Chromosome"/>
</dbReference>
<feature type="chain" id="PRO_5032269487" description="LamG-like jellyroll fold domain-containing protein" evidence="3">
    <location>
        <begin position="19"/>
        <end position="253"/>
    </location>
</feature>
<dbReference type="InterPro" id="IPR013320">
    <property type="entry name" value="ConA-like_dom_sf"/>
</dbReference>
<keyword evidence="2" id="KW-1015">Disulfide bond</keyword>
<name>A0A7T3V5Q2_9SPIR</name>
<dbReference type="AlphaFoldDB" id="A0A7T3V5Q2"/>
<dbReference type="InterPro" id="IPR006558">
    <property type="entry name" value="LamG-like"/>
</dbReference>
<dbReference type="Gene3D" id="2.60.120.200">
    <property type="match status" value="1"/>
</dbReference>
<evidence type="ECO:0000259" key="4">
    <source>
        <dbReference type="SMART" id="SM00560"/>
    </source>
</evidence>
<dbReference type="KEGG" id="tper:IWA51_04000"/>
<sequence>MKKIIIGIVSAASLFALTGCGTTKEAPLLPYTIHEGDGVIGYYTFEEEIVDNEVVDHSGQEMNVYTGALDGSVLVEGKDGQALQFNGEDEYLTIDSELLSGEGVTIAGWVNPSSWKDWARVFDIGDGSQCDVWCGMDFNTKMLRMDVFGAAGNVTILSPLPPTGQWTHIAATFGNGSAALYVNGKLAQKLPCPVKTADIAATATGIYIGRSNWAADPLFNGAMDNVLVANRVFSDVQIAQLALGAVAPEGPAK</sequence>
<gene>
    <name evidence="5" type="ORF">IWA51_04000</name>
</gene>
<keyword evidence="1 3" id="KW-0732">Signal</keyword>
<dbReference type="RefSeq" id="WP_198443322.1">
    <property type="nucleotide sequence ID" value="NZ_CBCSHE010000002.1"/>
</dbReference>
<dbReference type="EMBL" id="CP064936">
    <property type="protein sequence ID" value="QQA01781.1"/>
    <property type="molecule type" value="Genomic_DNA"/>
</dbReference>
<evidence type="ECO:0000313" key="5">
    <source>
        <dbReference type="EMBL" id="QQA01781.1"/>
    </source>
</evidence>
<protein>
    <recommendedName>
        <fullName evidence="4">LamG-like jellyroll fold domain-containing protein</fullName>
    </recommendedName>
</protein>
<reference evidence="5 6" key="1">
    <citation type="submission" date="2020-11" db="EMBL/GenBank/DDBJ databases">
        <title>Treponema Peruensis nv. sp., first commensal Treponema isolated from human feces.</title>
        <authorList>
            <person name="Belkhou C."/>
            <person name="Raes J."/>
        </authorList>
    </citation>
    <scope>NUCLEOTIDE SEQUENCE [LARGE SCALE GENOMIC DNA]</scope>
    <source>
        <strain evidence="5 6">RCC2812</strain>
    </source>
</reference>
<accession>A0A7T3V5Q2</accession>
<dbReference type="Pfam" id="PF13385">
    <property type="entry name" value="Laminin_G_3"/>
    <property type="match status" value="1"/>
</dbReference>
<dbReference type="SMART" id="SM00560">
    <property type="entry name" value="LamGL"/>
    <property type="match status" value="1"/>
</dbReference>
<feature type="domain" description="LamG-like jellyroll fold" evidence="4">
    <location>
        <begin position="102"/>
        <end position="236"/>
    </location>
</feature>
<organism evidence="5 6">
    <name type="scientific">Treponema peruense</name>
    <dbReference type="NCBI Taxonomy" id="2787628"/>
    <lineage>
        <taxon>Bacteria</taxon>
        <taxon>Pseudomonadati</taxon>
        <taxon>Spirochaetota</taxon>
        <taxon>Spirochaetia</taxon>
        <taxon>Spirochaetales</taxon>
        <taxon>Treponemataceae</taxon>
        <taxon>Treponema</taxon>
    </lineage>
</organism>
<evidence type="ECO:0000256" key="2">
    <source>
        <dbReference type="ARBA" id="ARBA00023157"/>
    </source>
</evidence>
<evidence type="ECO:0000313" key="6">
    <source>
        <dbReference type="Proteomes" id="UP000595224"/>
    </source>
</evidence>
<evidence type="ECO:0000256" key="1">
    <source>
        <dbReference type="ARBA" id="ARBA00022729"/>
    </source>
</evidence>
<feature type="signal peptide" evidence="3">
    <location>
        <begin position="1"/>
        <end position="18"/>
    </location>
</feature>
<keyword evidence="6" id="KW-1185">Reference proteome</keyword>
<dbReference type="SUPFAM" id="SSF49899">
    <property type="entry name" value="Concanavalin A-like lectins/glucanases"/>
    <property type="match status" value="1"/>
</dbReference>